<dbReference type="InterPro" id="IPR038595">
    <property type="entry name" value="LOR_sf"/>
</dbReference>
<comment type="similarity">
    <text evidence="1">Belongs to the LOR family.</text>
</comment>
<dbReference type="AlphaFoldDB" id="A0AAQ3KTU1"/>
<dbReference type="InterPro" id="IPR007612">
    <property type="entry name" value="LOR"/>
</dbReference>
<dbReference type="PANTHER" id="PTHR31087">
    <property type="match status" value="1"/>
</dbReference>
<organism evidence="3 4">
    <name type="scientific">Canna indica</name>
    <name type="common">Indian-shot</name>
    <dbReference type="NCBI Taxonomy" id="4628"/>
    <lineage>
        <taxon>Eukaryota</taxon>
        <taxon>Viridiplantae</taxon>
        <taxon>Streptophyta</taxon>
        <taxon>Embryophyta</taxon>
        <taxon>Tracheophyta</taxon>
        <taxon>Spermatophyta</taxon>
        <taxon>Magnoliopsida</taxon>
        <taxon>Liliopsida</taxon>
        <taxon>Zingiberales</taxon>
        <taxon>Cannaceae</taxon>
        <taxon>Canna</taxon>
    </lineage>
</organism>
<protein>
    <recommendedName>
        <fullName evidence="5">Protein LURP-one-related 5-like</fullName>
    </recommendedName>
</protein>
<feature type="region of interest" description="Disordered" evidence="2">
    <location>
        <begin position="237"/>
        <end position="258"/>
    </location>
</feature>
<evidence type="ECO:0000256" key="2">
    <source>
        <dbReference type="SAM" id="MobiDB-lite"/>
    </source>
</evidence>
<gene>
    <name evidence="3" type="ORF">Cni_G23838</name>
</gene>
<dbReference type="SUPFAM" id="SSF54518">
    <property type="entry name" value="Tubby C-terminal domain-like"/>
    <property type="match status" value="1"/>
</dbReference>
<proteinExistence type="inferred from homology"/>
<evidence type="ECO:0000313" key="3">
    <source>
        <dbReference type="EMBL" id="WOL15057.1"/>
    </source>
</evidence>
<feature type="region of interest" description="Disordered" evidence="2">
    <location>
        <begin position="1"/>
        <end position="21"/>
    </location>
</feature>
<name>A0AAQ3KTU1_9LILI</name>
<evidence type="ECO:0008006" key="5">
    <source>
        <dbReference type="Google" id="ProtNLM"/>
    </source>
</evidence>
<dbReference type="Gene3D" id="2.40.160.200">
    <property type="entry name" value="LURP1-related"/>
    <property type="match status" value="1"/>
</dbReference>
<evidence type="ECO:0000256" key="1">
    <source>
        <dbReference type="ARBA" id="ARBA00005437"/>
    </source>
</evidence>
<accession>A0AAQ3KTU1</accession>
<dbReference type="InterPro" id="IPR025659">
    <property type="entry name" value="Tubby-like_C"/>
</dbReference>
<sequence>MSGKPASHRLPSPQSESRVSAAMEEEHLGAAAVVGKKFCSEEERELTVRKTSLFFPGDGFAAYDHKTGELIFRVDTYARREPSFSDHHLLLMDPDGHPILTLRRKWPSLHQRWEAFVGERSEGQKPLFAVRRSSIFGRDRSCFAVEVHQSGGSEEEYRIEGSFAQRCCRVLYEGGGGEEAVILAEIKRKVDACSQVVLGRDVFSLCLRPRCDAAFAMALVIVLDKITGDNDDVILEEQVSSSAEDPSPIIDQQKPADH</sequence>
<evidence type="ECO:0000313" key="4">
    <source>
        <dbReference type="Proteomes" id="UP001327560"/>
    </source>
</evidence>
<keyword evidence="4" id="KW-1185">Reference proteome</keyword>
<dbReference type="Pfam" id="PF04525">
    <property type="entry name" value="LOR"/>
    <property type="match status" value="1"/>
</dbReference>
<dbReference type="Proteomes" id="UP001327560">
    <property type="component" value="Chromosome 7"/>
</dbReference>
<dbReference type="EMBL" id="CP136896">
    <property type="protein sequence ID" value="WOL15057.1"/>
    <property type="molecule type" value="Genomic_DNA"/>
</dbReference>
<reference evidence="3 4" key="1">
    <citation type="submission" date="2023-10" db="EMBL/GenBank/DDBJ databases">
        <title>Chromosome-scale genome assembly provides insights into flower coloration mechanisms of Canna indica.</title>
        <authorList>
            <person name="Li C."/>
        </authorList>
    </citation>
    <scope>NUCLEOTIDE SEQUENCE [LARGE SCALE GENOMIC DNA]</scope>
    <source>
        <tissue evidence="3">Flower</tissue>
    </source>
</reference>
<dbReference type="PANTHER" id="PTHR31087:SF60">
    <property type="entry name" value="PROTEIN LURP-ONE-RELATED 5"/>
    <property type="match status" value="1"/>
</dbReference>